<proteinExistence type="predicted"/>
<organism evidence="1 2">
    <name type="scientific">Crossiella equi</name>
    <dbReference type="NCBI Taxonomy" id="130796"/>
    <lineage>
        <taxon>Bacteria</taxon>
        <taxon>Bacillati</taxon>
        <taxon>Actinomycetota</taxon>
        <taxon>Actinomycetes</taxon>
        <taxon>Pseudonocardiales</taxon>
        <taxon>Pseudonocardiaceae</taxon>
        <taxon>Crossiella</taxon>
    </lineage>
</organism>
<reference evidence="1 2" key="1">
    <citation type="submission" date="2021-03" db="EMBL/GenBank/DDBJ databases">
        <title>Sequencing the genomes of 1000 actinobacteria strains.</title>
        <authorList>
            <person name="Klenk H.-P."/>
        </authorList>
    </citation>
    <scope>NUCLEOTIDE SEQUENCE [LARGE SCALE GENOMIC DNA]</scope>
    <source>
        <strain evidence="1 2">DSM 44580</strain>
    </source>
</reference>
<comment type="caution">
    <text evidence="1">The sequence shown here is derived from an EMBL/GenBank/DDBJ whole genome shotgun (WGS) entry which is preliminary data.</text>
</comment>
<protein>
    <recommendedName>
        <fullName evidence="3">S-adenosyl methyltransferase</fullName>
    </recommendedName>
</protein>
<sequence>MSTQSSWVPADVDVERASPARVYDYLLGGAWNFDSDREMAAQAIKRMPWVRDLARYNRQFLGRAVRHLAQSGVRQFLDLGSGMPTSKSVHEMAAETHADARVVYVEQEQVAVAHSELILSSVPGAGVVGMDMCAVAEVLAHPVTRSLLDLTEPVGVVLASSLHYVLDADEAARVVRGYLAAVPPGSHLVLSHITEDEGDGSEEVRRLVELSRSTTAAGVARSRAWIETLFEGLDVLAPGLVYTSQWRPNSPLRLVTDLPAHASLLAAVARKP</sequence>
<dbReference type="Gene3D" id="3.40.50.150">
    <property type="entry name" value="Vaccinia Virus protein VP39"/>
    <property type="match status" value="1"/>
</dbReference>
<keyword evidence="2" id="KW-1185">Reference proteome</keyword>
<dbReference type="SUPFAM" id="SSF53335">
    <property type="entry name" value="S-adenosyl-L-methionine-dependent methyltransferases"/>
    <property type="match status" value="1"/>
</dbReference>
<dbReference type="PIRSF" id="PIRSF017393">
    <property type="entry name" value="MTase_SAV2177"/>
    <property type="match status" value="1"/>
</dbReference>
<evidence type="ECO:0000313" key="2">
    <source>
        <dbReference type="Proteomes" id="UP001519363"/>
    </source>
</evidence>
<evidence type="ECO:0008006" key="3">
    <source>
        <dbReference type="Google" id="ProtNLM"/>
    </source>
</evidence>
<name>A0ABS5ALV8_9PSEU</name>
<dbReference type="Proteomes" id="UP001519363">
    <property type="component" value="Unassembled WGS sequence"/>
</dbReference>
<dbReference type="InterPro" id="IPR029063">
    <property type="entry name" value="SAM-dependent_MTases_sf"/>
</dbReference>
<gene>
    <name evidence="1" type="ORF">JOF53_005552</name>
</gene>
<dbReference type="InterPro" id="IPR006764">
    <property type="entry name" value="SAM_dep_MeTrfase_SAV2177_type"/>
</dbReference>
<dbReference type="Pfam" id="PF04672">
    <property type="entry name" value="Methyltransf_19"/>
    <property type="match status" value="1"/>
</dbReference>
<accession>A0ABS5ALV8</accession>
<dbReference type="EMBL" id="JAGIOO010000001">
    <property type="protein sequence ID" value="MBP2476680.1"/>
    <property type="molecule type" value="Genomic_DNA"/>
</dbReference>
<evidence type="ECO:0000313" key="1">
    <source>
        <dbReference type="EMBL" id="MBP2476680.1"/>
    </source>
</evidence>
<dbReference type="RefSeq" id="WP_209707317.1">
    <property type="nucleotide sequence ID" value="NZ_JAGIOO010000001.1"/>
</dbReference>